<feature type="region of interest" description="Disordered" evidence="1">
    <location>
        <begin position="47"/>
        <end position="118"/>
    </location>
</feature>
<dbReference type="Proteomes" id="UP000242474">
    <property type="component" value="Unassembled WGS sequence"/>
</dbReference>
<evidence type="ECO:0000256" key="1">
    <source>
        <dbReference type="SAM" id="MobiDB-lite"/>
    </source>
</evidence>
<evidence type="ECO:0000313" key="3">
    <source>
        <dbReference type="Proteomes" id="UP000242474"/>
    </source>
</evidence>
<dbReference type="OrthoDB" id="9976382at2759"/>
<name>A0A2G5B9X3_COERN</name>
<accession>A0A2G5B9X3</accession>
<feature type="compositionally biased region" description="Basic residues" evidence="1">
    <location>
        <begin position="105"/>
        <end position="118"/>
    </location>
</feature>
<proteinExistence type="predicted"/>
<sequence>MRVLKAPIPGNIDDALAAGDIFSSDDTTALPVPLDIQLAQPEAVVGSAATSSDLHGPVSDQENVPSKRARSHTPSEDECSGQAKDLGGAEYWTQPSPELVGSSRSQRRKRRKRARRRAMKDRLDTLLDSVEAEIQNPLQERGLDQLLQVQARIATIQQNLCNAALLVADPMTTTSADASTRHE</sequence>
<evidence type="ECO:0000313" key="2">
    <source>
        <dbReference type="EMBL" id="PIA15811.1"/>
    </source>
</evidence>
<protein>
    <submittedName>
        <fullName evidence="2">Uncharacterized protein</fullName>
    </submittedName>
</protein>
<keyword evidence="3" id="KW-1185">Reference proteome</keyword>
<organism evidence="2 3">
    <name type="scientific">Coemansia reversa (strain ATCC 12441 / NRRL 1564)</name>
    <dbReference type="NCBI Taxonomy" id="763665"/>
    <lineage>
        <taxon>Eukaryota</taxon>
        <taxon>Fungi</taxon>
        <taxon>Fungi incertae sedis</taxon>
        <taxon>Zoopagomycota</taxon>
        <taxon>Kickxellomycotina</taxon>
        <taxon>Kickxellomycetes</taxon>
        <taxon>Kickxellales</taxon>
        <taxon>Kickxellaceae</taxon>
        <taxon>Coemansia</taxon>
    </lineage>
</organism>
<reference evidence="2 3" key="1">
    <citation type="journal article" date="2015" name="Genome Biol. Evol.">
        <title>Phylogenomic analyses indicate that early fungi evolved digesting cell walls of algal ancestors of land plants.</title>
        <authorList>
            <person name="Chang Y."/>
            <person name="Wang S."/>
            <person name="Sekimoto S."/>
            <person name="Aerts A.L."/>
            <person name="Choi C."/>
            <person name="Clum A."/>
            <person name="LaButti K.M."/>
            <person name="Lindquist E.A."/>
            <person name="Yee Ngan C."/>
            <person name="Ohm R.A."/>
            <person name="Salamov A.A."/>
            <person name="Grigoriev I.V."/>
            <person name="Spatafora J.W."/>
            <person name="Berbee M.L."/>
        </authorList>
    </citation>
    <scope>NUCLEOTIDE SEQUENCE [LARGE SCALE GENOMIC DNA]</scope>
    <source>
        <strain evidence="2 3">NRRL 1564</strain>
    </source>
</reference>
<dbReference type="EMBL" id="KZ303504">
    <property type="protein sequence ID" value="PIA15811.1"/>
    <property type="molecule type" value="Genomic_DNA"/>
</dbReference>
<gene>
    <name evidence="2" type="ORF">COEREDRAFT_81746</name>
</gene>
<dbReference type="AlphaFoldDB" id="A0A2G5B9X3"/>